<sequence>MEVRVRRGDTLWQYSQLFSIPLVLIMDSNPGVETGSLQVGQAVQIPGFTTITRTIQPGDTFWGLANAYRLNVDALLLLNPNVNPSQLQVGQRVRIPIRVTWFVVNGREPYDFQAMTDDLNELLAIYPFMRRRDAGRSVLGLPLHDVRIGTGGRKVQVNASFHANEWITTPILMRFLNEYLLSLTNNTPIKGVATLPVYGLTELSAVPMVNPDGVNLVLNGPPTEREEEVVALNRGSRDFSGWKANINGVDLNKQFPANWEFEAGRKPTEPGPRDYPGEAPLTEPETQAMADLVRDESFDRLVALHTQGREFYWGYEGLEPPESQMLAERFARVSGYEAIRYVDSHSGYKDWFIQEFRRPGFTIELGEGQNPLPIEQFDEIYEAASGILISSLI</sequence>
<protein>
    <submittedName>
        <fullName evidence="10">Gamma-D-glutamyl-L-diamino acid endopeptidase I</fullName>
    </submittedName>
</protein>
<dbReference type="PROSITE" id="PS52035">
    <property type="entry name" value="PEPTIDASE_M14"/>
    <property type="match status" value="1"/>
</dbReference>
<comment type="similarity">
    <text evidence="2 7">Belongs to the peptidase M14 family.</text>
</comment>
<evidence type="ECO:0000256" key="7">
    <source>
        <dbReference type="PROSITE-ProRule" id="PRU01379"/>
    </source>
</evidence>
<dbReference type="MEROPS" id="M14.008"/>
<evidence type="ECO:0000256" key="5">
    <source>
        <dbReference type="ARBA" id="ARBA00022833"/>
    </source>
</evidence>
<accession>A0A0F5I6S9</accession>
<keyword evidence="4" id="KW-0378">Hydrolase</keyword>
<organism evidence="10 11">
    <name type="scientific">Bacillus thermotolerans</name>
    <name type="common">Quasibacillus thermotolerans</name>
    <dbReference type="NCBI Taxonomy" id="1221996"/>
    <lineage>
        <taxon>Bacteria</taxon>
        <taxon>Bacillati</taxon>
        <taxon>Bacillota</taxon>
        <taxon>Bacilli</taxon>
        <taxon>Bacillales</taxon>
        <taxon>Bacillaceae</taxon>
        <taxon>Bacillus</taxon>
    </lineage>
</organism>
<dbReference type="EMBL" id="JWIR02000024">
    <property type="protein sequence ID" value="KKB41226.1"/>
    <property type="molecule type" value="Genomic_DNA"/>
</dbReference>
<dbReference type="Pfam" id="PF00246">
    <property type="entry name" value="Peptidase_M14"/>
    <property type="match status" value="1"/>
</dbReference>
<dbReference type="SUPFAM" id="SSF54106">
    <property type="entry name" value="LysM domain"/>
    <property type="match status" value="1"/>
</dbReference>
<dbReference type="Gene3D" id="3.10.350.10">
    <property type="entry name" value="LysM domain"/>
    <property type="match status" value="2"/>
</dbReference>
<dbReference type="GO" id="GO:0005615">
    <property type="term" value="C:extracellular space"/>
    <property type="evidence" value="ECO:0007669"/>
    <property type="project" value="TreeGrafter"/>
</dbReference>
<dbReference type="Gene3D" id="3.40.630.10">
    <property type="entry name" value="Zn peptidases"/>
    <property type="match status" value="1"/>
</dbReference>
<dbReference type="OrthoDB" id="9802862at2"/>
<keyword evidence="3" id="KW-0645">Protease</keyword>
<dbReference type="PANTHER" id="PTHR11705:SF143">
    <property type="entry name" value="SLL0236 PROTEIN"/>
    <property type="match status" value="1"/>
</dbReference>
<gene>
    <name evidence="10" type="ORF">QY95_00933</name>
</gene>
<comment type="cofactor">
    <cofactor evidence="1">
        <name>Zn(2+)</name>
        <dbReference type="ChEBI" id="CHEBI:29105"/>
    </cofactor>
</comment>
<evidence type="ECO:0000256" key="2">
    <source>
        <dbReference type="ARBA" id="ARBA00005988"/>
    </source>
</evidence>
<dbReference type="GO" id="GO:0008270">
    <property type="term" value="F:zinc ion binding"/>
    <property type="evidence" value="ECO:0007669"/>
    <property type="project" value="InterPro"/>
</dbReference>
<dbReference type="GO" id="GO:0006508">
    <property type="term" value="P:proteolysis"/>
    <property type="evidence" value="ECO:0007669"/>
    <property type="project" value="UniProtKB-KW"/>
</dbReference>
<dbReference type="InterPro" id="IPR018392">
    <property type="entry name" value="LysM"/>
</dbReference>
<feature type="domain" description="LysM" evidence="8">
    <location>
        <begin position="51"/>
        <end position="95"/>
    </location>
</feature>
<dbReference type="PANTHER" id="PTHR11705">
    <property type="entry name" value="PROTEASE FAMILY M14 CARBOXYPEPTIDASE A,B"/>
    <property type="match status" value="1"/>
</dbReference>
<evidence type="ECO:0000256" key="6">
    <source>
        <dbReference type="ARBA" id="ARBA00023049"/>
    </source>
</evidence>
<proteinExistence type="inferred from homology"/>
<reference evidence="10" key="1">
    <citation type="submission" date="2015-02" db="EMBL/GenBank/DDBJ databases">
        <title>Genome Assembly of Bacillaceae bacterium MTCC 8252.</title>
        <authorList>
            <person name="Verma A."/>
            <person name="Khatri I."/>
            <person name="Mual P."/>
            <person name="Subramanian S."/>
            <person name="Krishnamurthi S."/>
        </authorList>
    </citation>
    <scope>NUCLEOTIDE SEQUENCE [LARGE SCALE GENOMIC DNA]</scope>
    <source>
        <strain evidence="10">MTCC 8252</strain>
    </source>
</reference>
<dbReference type="CDD" id="cd00118">
    <property type="entry name" value="LysM"/>
    <property type="match status" value="2"/>
</dbReference>
<evidence type="ECO:0000313" key="10">
    <source>
        <dbReference type="EMBL" id="KKB41226.1"/>
    </source>
</evidence>
<dbReference type="RefSeq" id="WP_040047520.1">
    <property type="nucleotide sequence ID" value="NZ_JWIR02000024.1"/>
</dbReference>
<dbReference type="SMART" id="SM00631">
    <property type="entry name" value="Zn_pept"/>
    <property type="match status" value="1"/>
</dbReference>
<dbReference type="Pfam" id="PF01476">
    <property type="entry name" value="LysM"/>
    <property type="match status" value="2"/>
</dbReference>
<dbReference type="GO" id="GO:0004181">
    <property type="term" value="F:metallocarboxypeptidase activity"/>
    <property type="evidence" value="ECO:0007669"/>
    <property type="project" value="InterPro"/>
</dbReference>
<evidence type="ECO:0000256" key="3">
    <source>
        <dbReference type="ARBA" id="ARBA00022670"/>
    </source>
</evidence>
<evidence type="ECO:0000259" key="8">
    <source>
        <dbReference type="PROSITE" id="PS51782"/>
    </source>
</evidence>
<name>A0A0F5I6S9_BACTR</name>
<evidence type="ECO:0000256" key="4">
    <source>
        <dbReference type="ARBA" id="ARBA00022801"/>
    </source>
</evidence>
<dbReference type="SUPFAM" id="SSF53187">
    <property type="entry name" value="Zn-dependent exopeptidases"/>
    <property type="match status" value="1"/>
</dbReference>
<dbReference type="Proteomes" id="UP000031563">
    <property type="component" value="Unassembled WGS sequence"/>
</dbReference>
<dbReference type="InterPro" id="IPR034274">
    <property type="entry name" value="ENP1_M14_CPD"/>
</dbReference>
<feature type="active site" description="Proton donor/acceptor" evidence="7">
    <location>
        <position position="364"/>
    </location>
</feature>
<dbReference type="PROSITE" id="PS51782">
    <property type="entry name" value="LYSM"/>
    <property type="match status" value="2"/>
</dbReference>
<keyword evidence="6" id="KW-0482">Metalloprotease</keyword>
<dbReference type="SMART" id="SM00257">
    <property type="entry name" value="LysM"/>
    <property type="match status" value="2"/>
</dbReference>
<evidence type="ECO:0000313" key="11">
    <source>
        <dbReference type="Proteomes" id="UP000031563"/>
    </source>
</evidence>
<dbReference type="AlphaFoldDB" id="A0A0F5I6S9"/>
<dbReference type="InterPro" id="IPR000834">
    <property type="entry name" value="Peptidase_M14"/>
</dbReference>
<keyword evidence="5" id="KW-0862">Zinc</keyword>
<dbReference type="InterPro" id="IPR036779">
    <property type="entry name" value="LysM_dom_sf"/>
</dbReference>
<keyword evidence="11" id="KW-1185">Reference proteome</keyword>
<evidence type="ECO:0000256" key="1">
    <source>
        <dbReference type="ARBA" id="ARBA00001947"/>
    </source>
</evidence>
<feature type="domain" description="Peptidase M14" evidence="9">
    <location>
        <begin position="108"/>
        <end position="392"/>
    </location>
</feature>
<feature type="domain" description="LysM" evidence="8">
    <location>
        <begin position="1"/>
        <end position="45"/>
    </location>
</feature>
<comment type="caution">
    <text evidence="10">The sequence shown here is derived from an EMBL/GenBank/DDBJ whole genome shotgun (WGS) entry which is preliminary data.</text>
</comment>
<evidence type="ECO:0000259" key="9">
    <source>
        <dbReference type="PROSITE" id="PS52035"/>
    </source>
</evidence>
<dbReference type="CDD" id="cd06229">
    <property type="entry name" value="M14_Endopeptidase_I"/>
    <property type="match status" value="1"/>
</dbReference>
<dbReference type="STRING" id="1221996.QY95_00933"/>